<protein>
    <recommendedName>
        <fullName evidence="6">Transglutaminase-like domain-containing protein</fullName>
    </recommendedName>
</protein>
<dbReference type="EMBL" id="NXFY01000016">
    <property type="protein sequence ID" value="PHO17487.1"/>
    <property type="molecule type" value="Genomic_DNA"/>
</dbReference>
<proteinExistence type="predicted"/>
<evidence type="ECO:0000313" key="5">
    <source>
        <dbReference type="Proteomes" id="UP000262712"/>
    </source>
</evidence>
<dbReference type="EMBL" id="CP032098">
    <property type="protein sequence ID" value="AXX93500.1"/>
    <property type="molecule type" value="Genomic_DNA"/>
</dbReference>
<evidence type="ECO:0000256" key="1">
    <source>
        <dbReference type="SAM" id="Phobius"/>
    </source>
</evidence>
<dbReference type="SUPFAM" id="SSF54001">
    <property type="entry name" value="Cysteine proteinases"/>
    <property type="match status" value="1"/>
</dbReference>
<evidence type="ECO:0000313" key="3">
    <source>
        <dbReference type="EMBL" id="PHO17487.1"/>
    </source>
</evidence>
<dbReference type="InterPro" id="IPR038765">
    <property type="entry name" value="Papain-like_cys_pep_sf"/>
</dbReference>
<gene>
    <name evidence="2" type="ORF">AMOL_2561</name>
    <name evidence="3" type="ORF">CPU12_09960</name>
</gene>
<keyword evidence="1" id="KW-0812">Transmembrane</keyword>
<dbReference type="KEGG" id="amol:AMOL_2561"/>
<feature type="transmembrane region" description="Helical" evidence="1">
    <location>
        <begin position="7"/>
        <end position="28"/>
    </location>
</feature>
<evidence type="ECO:0000313" key="2">
    <source>
        <dbReference type="EMBL" id="AXX93500.1"/>
    </source>
</evidence>
<dbReference type="RefSeq" id="WP_099342969.1">
    <property type="nucleotide sequence ID" value="NZ_CP032098.1"/>
</dbReference>
<organism evidence="3 4">
    <name type="scientific">Malaciobacter molluscorum LMG 25693</name>
    <dbReference type="NCBI Taxonomy" id="870501"/>
    <lineage>
        <taxon>Bacteria</taxon>
        <taxon>Pseudomonadati</taxon>
        <taxon>Campylobacterota</taxon>
        <taxon>Epsilonproteobacteria</taxon>
        <taxon>Campylobacterales</taxon>
        <taxon>Arcobacteraceae</taxon>
        <taxon>Malaciobacter</taxon>
    </lineage>
</organism>
<sequence length="203" mass="23859">MLFQNKFVHYFSIIISIVFICTLFYMIYKSIFIVDRQFLDIDDKTYVNQVKIDDFTYSLAKRLTLHCKGNELCEVQSMLDFTTNIPYKVNESIARSARKVVSQNYGDCDDKSNLLISLLHVKGYEAYFVLVPKHIFVIVHLKLNQTINKKALYIDGKAFYKLETTATNSKIGFPLRYSFDQIEAIVDPFKNKKVKYKSLEYRY</sequence>
<keyword evidence="1" id="KW-1133">Transmembrane helix</keyword>
<reference evidence="3 4" key="1">
    <citation type="submission" date="2017-09" db="EMBL/GenBank/DDBJ databases">
        <title>Arcobacter canalis sp. nov., a new species isolated from a water canal contaminated with urban sewage.</title>
        <authorList>
            <person name="Perez-Cataluna A."/>
            <person name="Salas-Masso N."/>
            <person name="Figueras M.J."/>
        </authorList>
    </citation>
    <scope>NUCLEOTIDE SEQUENCE [LARGE SCALE GENOMIC DNA]</scope>
    <source>
        <strain evidence="3 4">F98-3</strain>
    </source>
</reference>
<accession>A0A2G1DG77</accession>
<name>A0A2G1DG77_9BACT</name>
<evidence type="ECO:0008006" key="6">
    <source>
        <dbReference type="Google" id="ProtNLM"/>
    </source>
</evidence>
<evidence type="ECO:0000313" key="4">
    <source>
        <dbReference type="Proteomes" id="UP000221222"/>
    </source>
</evidence>
<dbReference type="AlphaFoldDB" id="A0A2G1DG77"/>
<dbReference type="Proteomes" id="UP000221222">
    <property type="component" value="Unassembled WGS sequence"/>
</dbReference>
<keyword evidence="1" id="KW-0472">Membrane</keyword>
<keyword evidence="4" id="KW-1185">Reference proteome</keyword>
<dbReference type="Gene3D" id="3.10.620.30">
    <property type="match status" value="1"/>
</dbReference>
<dbReference type="Proteomes" id="UP000262712">
    <property type="component" value="Chromosome"/>
</dbReference>
<reference evidence="2 5" key="2">
    <citation type="submission" date="2018-08" db="EMBL/GenBank/DDBJ databases">
        <title>Complete genome of the Arcobacter molluscorum type strain LMG 25693.</title>
        <authorList>
            <person name="Miller W.G."/>
            <person name="Yee E."/>
            <person name="Bono J.L."/>
        </authorList>
    </citation>
    <scope>NUCLEOTIDE SEQUENCE [LARGE SCALE GENOMIC DNA]</scope>
    <source>
        <strain evidence="2 5">CECT 7696</strain>
    </source>
</reference>